<evidence type="ECO:0000313" key="6">
    <source>
        <dbReference type="EMBL" id="MFC5492168.1"/>
    </source>
</evidence>
<dbReference type="SMART" id="SM00079">
    <property type="entry name" value="PBPe"/>
    <property type="match status" value="1"/>
</dbReference>
<sequence>MRVRRALAAAAVLPLALAAAACAPEDDSDGTTASDPAASTSESGDADACATESLPVRTAGQLTVGTDSPAYEPWFVDNDPSNGKGFESAVAYAVAEQLGFSADQVEWVKVPFNKSYAPGPKDFDFDINQISINAERAEAVDFSDGYYAASQAVIALKGTPGAEATSLDDLKGLRLGAQTGTTSLTAIREVIQPEQDPAVYEDTNVAKAALQNDQVDAILADLPTAFYISAVEIPNSTIIGQFQPDTGEQEEFGMLFEKGSALVPCVNEALAALEEDGTLDQLEQQWLSETVGVPELQ</sequence>
<dbReference type="Pfam" id="PF00497">
    <property type="entry name" value="SBP_bac_3"/>
    <property type="match status" value="1"/>
</dbReference>
<dbReference type="PROSITE" id="PS51257">
    <property type="entry name" value="PROKAR_LIPOPROTEIN"/>
    <property type="match status" value="1"/>
</dbReference>
<accession>A0ABW0MXJ9</accession>
<feature type="compositionally biased region" description="Polar residues" evidence="2">
    <location>
        <begin position="30"/>
        <end position="43"/>
    </location>
</feature>
<name>A0ABW0MXJ9_9ACTN</name>
<feature type="signal peptide" evidence="3">
    <location>
        <begin position="1"/>
        <end position="23"/>
    </location>
</feature>
<organism evidence="6 7">
    <name type="scientific">Nocardioides caricicola</name>
    <dbReference type="NCBI Taxonomy" id="634770"/>
    <lineage>
        <taxon>Bacteria</taxon>
        <taxon>Bacillati</taxon>
        <taxon>Actinomycetota</taxon>
        <taxon>Actinomycetes</taxon>
        <taxon>Propionibacteriales</taxon>
        <taxon>Nocardioidaceae</taxon>
        <taxon>Nocardioides</taxon>
    </lineage>
</organism>
<dbReference type="EMBL" id="JBHSMD010000001">
    <property type="protein sequence ID" value="MFC5492168.1"/>
    <property type="molecule type" value="Genomic_DNA"/>
</dbReference>
<dbReference type="RefSeq" id="WP_345177127.1">
    <property type="nucleotide sequence ID" value="NZ_BAABFQ010000006.1"/>
</dbReference>
<feature type="domain" description="Ionotropic glutamate receptor C-terminal" evidence="5">
    <location>
        <begin position="61"/>
        <end position="289"/>
    </location>
</feature>
<evidence type="ECO:0000256" key="3">
    <source>
        <dbReference type="SAM" id="SignalP"/>
    </source>
</evidence>
<dbReference type="Gene3D" id="3.40.190.10">
    <property type="entry name" value="Periplasmic binding protein-like II"/>
    <property type="match status" value="2"/>
</dbReference>
<feature type="domain" description="Solute-binding protein family 3/N-terminal" evidence="4">
    <location>
        <begin position="61"/>
        <end position="290"/>
    </location>
</feature>
<dbReference type="SUPFAM" id="SSF53850">
    <property type="entry name" value="Periplasmic binding protein-like II"/>
    <property type="match status" value="1"/>
</dbReference>
<keyword evidence="7" id="KW-1185">Reference proteome</keyword>
<feature type="chain" id="PRO_5045535381" evidence="3">
    <location>
        <begin position="24"/>
        <end position="297"/>
    </location>
</feature>
<dbReference type="Proteomes" id="UP001595956">
    <property type="component" value="Unassembled WGS sequence"/>
</dbReference>
<dbReference type="InterPro" id="IPR001638">
    <property type="entry name" value="Solute-binding_3/MltF_N"/>
</dbReference>
<comment type="caution">
    <text evidence="6">The sequence shown here is derived from an EMBL/GenBank/DDBJ whole genome shotgun (WGS) entry which is preliminary data.</text>
</comment>
<dbReference type="CDD" id="cd13530">
    <property type="entry name" value="PBP2_peptides_like"/>
    <property type="match status" value="1"/>
</dbReference>
<dbReference type="PANTHER" id="PTHR35936:SF17">
    <property type="entry name" value="ARGININE-BINDING EXTRACELLULAR PROTEIN ARTP"/>
    <property type="match status" value="1"/>
</dbReference>
<gene>
    <name evidence="6" type="ORF">ACFPKY_03605</name>
</gene>
<keyword evidence="1 3" id="KW-0732">Signal</keyword>
<proteinExistence type="predicted"/>
<reference evidence="7" key="1">
    <citation type="journal article" date="2019" name="Int. J. Syst. Evol. Microbiol.">
        <title>The Global Catalogue of Microorganisms (GCM) 10K type strain sequencing project: providing services to taxonomists for standard genome sequencing and annotation.</title>
        <authorList>
            <consortium name="The Broad Institute Genomics Platform"/>
            <consortium name="The Broad Institute Genome Sequencing Center for Infectious Disease"/>
            <person name="Wu L."/>
            <person name="Ma J."/>
        </authorList>
    </citation>
    <scope>NUCLEOTIDE SEQUENCE [LARGE SCALE GENOMIC DNA]</scope>
    <source>
        <strain evidence="7">KACC 13778</strain>
    </source>
</reference>
<dbReference type="PANTHER" id="PTHR35936">
    <property type="entry name" value="MEMBRANE-BOUND LYTIC MUREIN TRANSGLYCOSYLASE F"/>
    <property type="match status" value="1"/>
</dbReference>
<evidence type="ECO:0000256" key="1">
    <source>
        <dbReference type="ARBA" id="ARBA00022729"/>
    </source>
</evidence>
<evidence type="ECO:0000259" key="4">
    <source>
        <dbReference type="SMART" id="SM00062"/>
    </source>
</evidence>
<evidence type="ECO:0000256" key="2">
    <source>
        <dbReference type="SAM" id="MobiDB-lite"/>
    </source>
</evidence>
<dbReference type="InterPro" id="IPR001320">
    <property type="entry name" value="Iontro_rcpt_C"/>
</dbReference>
<protein>
    <submittedName>
        <fullName evidence="6">Transporter substrate-binding domain-containing protein</fullName>
    </submittedName>
</protein>
<dbReference type="SMART" id="SM00062">
    <property type="entry name" value="PBPb"/>
    <property type="match status" value="1"/>
</dbReference>
<evidence type="ECO:0000313" key="7">
    <source>
        <dbReference type="Proteomes" id="UP001595956"/>
    </source>
</evidence>
<evidence type="ECO:0000259" key="5">
    <source>
        <dbReference type="SMART" id="SM00079"/>
    </source>
</evidence>
<feature type="region of interest" description="Disordered" evidence="2">
    <location>
        <begin position="24"/>
        <end position="49"/>
    </location>
</feature>